<evidence type="ECO:0000313" key="4">
    <source>
        <dbReference type="Proteomes" id="UP000816034"/>
    </source>
</evidence>
<proteinExistence type="predicted"/>
<dbReference type="GeneID" id="68103299"/>
<feature type="transmembrane region" description="Helical" evidence="2">
    <location>
        <begin position="320"/>
        <end position="344"/>
    </location>
</feature>
<dbReference type="RefSeq" id="XP_044543449.1">
    <property type="nucleotide sequence ID" value="XM_044686434.1"/>
</dbReference>
<dbReference type="Proteomes" id="UP000816034">
    <property type="component" value="Unassembled WGS sequence"/>
</dbReference>
<keyword evidence="2" id="KW-0812">Transmembrane</keyword>
<organism evidence="3 4">
    <name type="scientific">Naegleria lovaniensis</name>
    <name type="common">Amoeba</name>
    <dbReference type="NCBI Taxonomy" id="51637"/>
    <lineage>
        <taxon>Eukaryota</taxon>
        <taxon>Discoba</taxon>
        <taxon>Heterolobosea</taxon>
        <taxon>Tetramitia</taxon>
        <taxon>Eutetramitia</taxon>
        <taxon>Vahlkampfiidae</taxon>
        <taxon>Naegleria</taxon>
    </lineage>
</organism>
<feature type="compositionally biased region" description="Polar residues" evidence="1">
    <location>
        <begin position="389"/>
        <end position="399"/>
    </location>
</feature>
<comment type="caution">
    <text evidence="3">The sequence shown here is derived from an EMBL/GenBank/DDBJ whole genome shotgun (WGS) entry which is preliminary data.</text>
</comment>
<feature type="transmembrane region" description="Helical" evidence="2">
    <location>
        <begin position="155"/>
        <end position="177"/>
    </location>
</feature>
<evidence type="ECO:0000256" key="1">
    <source>
        <dbReference type="SAM" id="MobiDB-lite"/>
    </source>
</evidence>
<dbReference type="AlphaFoldDB" id="A0AA88GF12"/>
<feature type="transmembrane region" description="Helical" evidence="2">
    <location>
        <begin position="197"/>
        <end position="224"/>
    </location>
</feature>
<evidence type="ECO:0000256" key="2">
    <source>
        <dbReference type="SAM" id="Phobius"/>
    </source>
</evidence>
<feature type="transmembrane region" description="Helical" evidence="2">
    <location>
        <begin position="109"/>
        <end position="135"/>
    </location>
</feature>
<sequence>MTTHSFKLLDPSFSLNKMILSDVAVLQLVSDNSSNMSNISSSANATRTNLMTSYQYAAFGINGPFVIVFLVLSIVIASIMMKLCHDHRGRRDSTNKRNHRRDARKNQRILFSLLLTLSLCSLFNMITRIGAEMAYISTQPKTVLIVFSILKGFDRSVICLTTLFEFMLITFVSHLFLVTTRKVGAISEKKFKLLRFLVLHFFTITLVVVVGSVAVLALVVGGILAADLGTIIANYFVMTILIVAALAFTLLTFLQLAFMHYVGYLLLRSIQQGEKKILASSIVALPKSQSDSQSEPPSKNIPYSKFETVNTKRVALKKAITILIGVTISIFLQCVGFFCIPFTILNSNSMLIFFGLHDSTLAAILILFIIIYRPLNEIQVTHSMSFESNQPQQLETISRSAGEEKSTQDENMLQLHDKITTTV</sequence>
<feature type="transmembrane region" description="Helical" evidence="2">
    <location>
        <begin position="236"/>
        <end position="267"/>
    </location>
</feature>
<keyword evidence="2" id="KW-1133">Transmembrane helix</keyword>
<feature type="transmembrane region" description="Helical" evidence="2">
    <location>
        <begin position="350"/>
        <end position="372"/>
    </location>
</feature>
<gene>
    <name evidence="3" type="ORF">C9374_010845</name>
</gene>
<dbReference type="EMBL" id="PYSW02000046">
    <property type="protein sequence ID" value="KAG2374275.1"/>
    <property type="molecule type" value="Genomic_DNA"/>
</dbReference>
<evidence type="ECO:0000313" key="3">
    <source>
        <dbReference type="EMBL" id="KAG2374275.1"/>
    </source>
</evidence>
<feature type="region of interest" description="Disordered" evidence="1">
    <location>
        <begin position="389"/>
        <end position="410"/>
    </location>
</feature>
<keyword evidence="4" id="KW-1185">Reference proteome</keyword>
<feature type="transmembrane region" description="Helical" evidence="2">
    <location>
        <begin position="56"/>
        <end position="81"/>
    </location>
</feature>
<name>A0AA88GF12_NAELO</name>
<keyword evidence="2" id="KW-0472">Membrane</keyword>
<reference evidence="3 4" key="1">
    <citation type="journal article" date="2018" name="BMC Genomics">
        <title>The genome of Naegleria lovaniensis, the basis for a comparative approach to unravel pathogenicity factors of the human pathogenic amoeba N. fowleri.</title>
        <authorList>
            <person name="Liechti N."/>
            <person name="Schurch N."/>
            <person name="Bruggmann R."/>
            <person name="Wittwer M."/>
        </authorList>
    </citation>
    <scope>NUCLEOTIDE SEQUENCE [LARGE SCALE GENOMIC DNA]</scope>
    <source>
        <strain evidence="3 4">ATCC 30569</strain>
    </source>
</reference>
<accession>A0AA88GF12</accession>
<protein>
    <submittedName>
        <fullName evidence="3">Uncharacterized protein</fullName>
    </submittedName>
</protein>